<evidence type="ECO:0000256" key="1">
    <source>
        <dbReference type="ARBA" id="ARBA00022598"/>
    </source>
</evidence>
<dbReference type="AlphaFoldDB" id="A0AAV0F6E5"/>
<evidence type="ECO:0000256" key="2">
    <source>
        <dbReference type="ARBA" id="ARBA00022741"/>
    </source>
</evidence>
<dbReference type="InterPro" id="IPR015413">
    <property type="entry name" value="Methionyl/Leucyl_tRNA_Synth"/>
</dbReference>
<keyword evidence="5" id="KW-0030">Aminoacyl-tRNA synthetase</keyword>
<feature type="domain" description="Methionyl/Leucyl tRNA synthetase" evidence="6">
    <location>
        <begin position="3"/>
        <end position="49"/>
    </location>
</feature>
<evidence type="ECO:0000256" key="4">
    <source>
        <dbReference type="ARBA" id="ARBA00022917"/>
    </source>
</evidence>
<accession>A0AAV0F6E5</accession>
<dbReference type="GO" id="GO:0004825">
    <property type="term" value="F:methionine-tRNA ligase activity"/>
    <property type="evidence" value="ECO:0007669"/>
    <property type="project" value="InterPro"/>
</dbReference>
<comment type="caution">
    <text evidence="7">The sequence shown here is derived from an EMBL/GenBank/DDBJ whole genome shotgun (WGS) entry which is preliminary data.</text>
</comment>
<dbReference type="PANTHER" id="PTHR45765:SF1">
    <property type="entry name" value="METHIONINE--TRNA LIGASE, CYTOPLASMIC"/>
    <property type="match status" value="1"/>
</dbReference>
<evidence type="ECO:0000259" key="6">
    <source>
        <dbReference type="Pfam" id="PF09334"/>
    </source>
</evidence>
<dbReference type="InterPro" id="IPR014729">
    <property type="entry name" value="Rossmann-like_a/b/a_fold"/>
</dbReference>
<dbReference type="GO" id="GO:0006431">
    <property type="term" value="P:methionyl-tRNA aminoacylation"/>
    <property type="evidence" value="ECO:0007669"/>
    <property type="project" value="TreeGrafter"/>
</dbReference>
<gene>
    <name evidence="7" type="ORF">CEPIT_LOCUS31129</name>
</gene>
<sequence length="140" mass="15996">MCVLFDAPLCYISITKLHMLELELWWKNPQNVELHQFISKNNVPHHTISILFCLVPFIMYLVCCPPPKKHGKHLCDVTLLIIQPPPLLQFFPSYLIGTQGKLGPFSLDICNSFLFIWRKFSKSKGVGVFADDAIEINIPA</sequence>
<reference evidence="7" key="1">
    <citation type="submission" date="2022-07" db="EMBL/GenBank/DDBJ databases">
        <authorList>
            <person name="Macas J."/>
            <person name="Novak P."/>
            <person name="Neumann P."/>
        </authorList>
    </citation>
    <scope>NUCLEOTIDE SEQUENCE</scope>
</reference>
<protein>
    <recommendedName>
        <fullName evidence="6">Methionyl/Leucyl tRNA synthetase domain-containing protein</fullName>
    </recommendedName>
</protein>
<dbReference type="InterPro" id="IPR023458">
    <property type="entry name" value="Met-tRNA_ligase_1"/>
</dbReference>
<keyword evidence="8" id="KW-1185">Reference proteome</keyword>
<dbReference type="SUPFAM" id="SSF52374">
    <property type="entry name" value="Nucleotidylyl transferase"/>
    <property type="match status" value="1"/>
</dbReference>
<evidence type="ECO:0000313" key="8">
    <source>
        <dbReference type="Proteomes" id="UP001152523"/>
    </source>
</evidence>
<evidence type="ECO:0000256" key="5">
    <source>
        <dbReference type="ARBA" id="ARBA00023146"/>
    </source>
</evidence>
<keyword evidence="1" id="KW-0436">Ligase</keyword>
<evidence type="ECO:0000313" key="7">
    <source>
        <dbReference type="EMBL" id="CAH9131064.1"/>
    </source>
</evidence>
<dbReference type="GO" id="GO:0017101">
    <property type="term" value="C:aminoacyl-tRNA synthetase multienzyme complex"/>
    <property type="evidence" value="ECO:0007669"/>
    <property type="project" value="TreeGrafter"/>
</dbReference>
<evidence type="ECO:0000256" key="3">
    <source>
        <dbReference type="ARBA" id="ARBA00022840"/>
    </source>
</evidence>
<name>A0AAV0F6E5_9ASTE</name>
<dbReference type="Gene3D" id="3.40.50.620">
    <property type="entry name" value="HUPs"/>
    <property type="match status" value="1"/>
</dbReference>
<dbReference type="Pfam" id="PF09334">
    <property type="entry name" value="tRNA-synt_1g"/>
    <property type="match status" value="1"/>
</dbReference>
<keyword evidence="2" id="KW-0547">Nucleotide-binding</keyword>
<dbReference type="GO" id="GO:0005829">
    <property type="term" value="C:cytosol"/>
    <property type="evidence" value="ECO:0007669"/>
    <property type="project" value="TreeGrafter"/>
</dbReference>
<organism evidence="7 8">
    <name type="scientific">Cuscuta epithymum</name>
    <dbReference type="NCBI Taxonomy" id="186058"/>
    <lineage>
        <taxon>Eukaryota</taxon>
        <taxon>Viridiplantae</taxon>
        <taxon>Streptophyta</taxon>
        <taxon>Embryophyta</taxon>
        <taxon>Tracheophyta</taxon>
        <taxon>Spermatophyta</taxon>
        <taxon>Magnoliopsida</taxon>
        <taxon>eudicotyledons</taxon>
        <taxon>Gunneridae</taxon>
        <taxon>Pentapetalae</taxon>
        <taxon>asterids</taxon>
        <taxon>lamiids</taxon>
        <taxon>Solanales</taxon>
        <taxon>Convolvulaceae</taxon>
        <taxon>Cuscuteae</taxon>
        <taxon>Cuscuta</taxon>
        <taxon>Cuscuta subgen. Cuscuta</taxon>
    </lineage>
</organism>
<dbReference type="EMBL" id="CAMAPF010000964">
    <property type="protein sequence ID" value="CAH9131064.1"/>
    <property type="molecule type" value="Genomic_DNA"/>
</dbReference>
<dbReference type="Proteomes" id="UP001152523">
    <property type="component" value="Unassembled WGS sequence"/>
</dbReference>
<dbReference type="GO" id="GO:0005524">
    <property type="term" value="F:ATP binding"/>
    <property type="evidence" value="ECO:0007669"/>
    <property type="project" value="UniProtKB-KW"/>
</dbReference>
<keyword evidence="4" id="KW-0648">Protein biosynthesis</keyword>
<proteinExistence type="predicted"/>
<dbReference type="PANTHER" id="PTHR45765">
    <property type="entry name" value="METHIONINE--TRNA LIGASE"/>
    <property type="match status" value="1"/>
</dbReference>
<keyword evidence="3" id="KW-0067">ATP-binding</keyword>